<sequence length="339" mass="37552">MPRKIFRRQLWTWIIGLVPLVAFAFATTLNAAEPLGLKTVRHPKDNAPTPEKIQLGKQLYFDPRLSRDSTISCASCHDPQKGFSNGEQFATGVRGQVGGRNSPTVINAAFNRFQFWDGRAGSLEEQALGPIQNPIEMDMTLDEVVERLNAIEGYRRQFQKVFGSDVTPENIGRAIAAYERTILSGDAPYDRYKDGDESALSEAAERGMKLFFGKANCSACHAGANFTDNAFHNIGVGMDRDEPDHGRFSISSLGGDTGSFKTPTLREIARTGPYMHDGSLKTLEEVVAYYSRGGNPNPYLDEELFPLNLTAEQQQDLVTFLKEGLSSENYPNHQPPELP</sequence>
<evidence type="ECO:0000256" key="14">
    <source>
        <dbReference type="PIRSR" id="PIRSR000294-2"/>
    </source>
</evidence>
<dbReference type="GO" id="GO:0042597">
    <property type="term" value="C:periplasmic space"/>
    <property type="evidence" value="ECO:0007669"/>
    <property type="project" value="UniProtKB-SubCell"/>
</dbReference>
<evidence type="ECO:0000256" key="10">
    <source>
        <dbReference type="ARBA" id="ARBA00023004"/>
    </source>
</evidence>
<feature type="binding site" description="covalent" evidence="13">
    <location>
        <position position="217"/>
    </location>
    <ligand>
        <name>heme c</name>
        <dbReference type="ChEBI" id="CHEBI:61717"/>
        <label>2</label>
    </ligand>
</feature>
<keyword evidence="4 13" id="KW-0349">Heme</keyword>
<gene>
    <name evidence="16" type="primary">ccpA_1</name>
    <name evidence="16" type="ORF">Mal4_37970</name>
</gene>
<dbReference type="KEGG" id="mri:Mal4_37970"/>
<comment type="function">
    <text evidence="11">Involved in methylamine metabolism. Essential for the maturation of the beta subunit of MADH, presumably via a step in the biosynthesis of tryptophan tryptophylquinone (TTQ), the cofactor of MADH.</text>
</comment>
<dbReference type="AlphaFoldDB" id="A0A517ZAD7"/>
<dbReference type="InterPro" id="IPR004852">
    <property type="entry name" value="Di-haem_cyt_c_peroxidsae"/>
</dbReference>
<feature type="binding site" description="covalent" evidence="13">
    <location>
        <position position="76"/>
    </location>
    <ligand>
        <name>heme c</name>
        <dbReference type="ChEBI" id="CHEBI:61717"/>
        <label>1</label>
    </ligand>
</feature>
<evidence type="ECO:0000313" key="16">
    <source>
        <dbReference type="EMBL" id="QDU39452.1"/>
    </source>
</evidence>
<feature type="binding site" description="axial binding residue" evidence="14">
    <location>
        <position position="221"/>
    </location>
    <ligand>
        <name>heme c</name>
        <dbReference type="ChEBI" id="CHEBI:61717"/>
        <label>2</label>
    </ligand>
    <ligandPart>
        <name>Fe</name>
        <dbReference type="ChEBI" id="CHEBI:18248"/>
    </ligandPart>
</feature>
<dbReference type="RefSeq" id="WP_145370633.1">
    <property type="nucleotide sequence ID" value="NZ_CP036275.1"/>
</dbReference>
<feature type="binding site" description="axial binding residue" evidence="14">
    <location>
        <position position="77"/>
    </location>
    <ligand>
        <name>heme c</name>
        <dbReference type="ChEBI" id="CHEBI:61717"/>
        <label>1</label>
    </ligand>
    <ligandPart>
        <name>Fe</name>
        <dbReference type="ChEBI" id="CHEBI:18248"/>
    </ligandPart>
</feature>
<name>A0A517ZAD7_9PLAN</name>
<keyword evidence="7" id="KW-0574">Periplasm</keyword>
<protein>
    <recommendedName>
        <fullName evidence="12">Methylamine utilization protein MauG</fullName>
    </recommendedName>
</protein>
<keyword evidence="6" id="KW-0732">Signal</keyword>
<keyword evidence="17" id="KW-1185">Reference proteome</keyword>
<evidence type="ECO:0000256" key="8">
    <source>
        <dbReference type="ARBA" id="ARBA00022982"/>
    </source>
</evidence>
<dbReference type="InterPro" id="IPR026259">
    <property type="entry name" value="MauG/Cytc_peroxidase"/>
</dbReference>
<dbReference type="GO" id="GO:0020037">
    <property type="term" value="F:heme binding"/>
    <property type="evidence" value="ECO:0007669"/>
    <property type="project" value="InterPro"/>
</dbReference>
<evidence type="ECO:0000256" key="6">
    <source>
        <dbReference type="ARBA" id="ARBA00022729"/>
    </source>
</evidence>
<comment type="cofactor">
    <cofactor evidence="13">
        <name>heme</name>
        <dbReference type="ChEBI" id="CHEBI:30413"/>
    </cofactor>
    <text evidence="13">Binds 2 heme groups.</text>
</comment>
<feature type="binding site" description="covalent" evidence="13">
    <location>
        <position position="73"/>
    </location>
    <ligand>
        <name>heme c</name>
        <dbReference type="ChEBI" id="CHEBI:61717"/>
        <label>1</label>
    </ligand>
</feature>
<evidence type="ECO:0000256" key="2">
    <source>
        <dbReference type="ARBA" id="ARBA00004856"/>
    </source>
</evidence>
<organism evidence="16 17">
    <name type="scientific">Maioricimonas rarisocia</name>
    <dbReference type="NCBI Taxonomy" id="2528026"/>
    <lineage>
        <taxon>Bacteria</taxon>
        <taxon>Pseudomonadati</taxon>
        <taxon>Planctomycetota</taxon>
        <taxon>Planctomycetia</taxon>
        <taxon>Planctomycetales</taxon>
        <taxon>Planctomycetaceae</taxon>
        <taxon>Maioricimonas</taxon>
    </lineage>
</organism>
<dbReference type="PIRSF" id="PIRSF000294">
    <property type="entry name" value="Cytochrome-c_peroxidase"/>
    <property type="match status" value="1"/>
</dbReference>
<keyword evidence="9 16" id="KW-0560">Oxidoreductase</keyword>
<dbReference type="PROSITE" id="PS51007">
    <property type="entry name" value="CYTC"/>
    <property type="match status" value="2"/>
</dbReference>
<evidence type="ECO:0000256" key="5">
    <source>
        <dbReference type="ARBA" id="ARBA00022723"/>
    </source>
</evidence>
<dbReference type="Proteomes" id="UP000320496">
    <property type="component" value="Chromosome"/>
</dbReference>
<evidence type="ECO:0000256" key="13">
    <source>
        <dbReference type="PIRSR" id="PIRSR000294-1"/>
    </source>
</evidence>
<evidence type="ECO:0000256" key="1">
    <source>
        <dbReference type="ARBA" id="ARBA00004418"/>
    </source>
</evidence>
<evidence type="ECO:0000256" key="9">
    <source>
        <dbReference type="ARBA" id="ARBA00023002"/>
    </source>
</evidence>
<dbReference type="GO" id="GO:0046872">
    <property type="term" value="F:metal ion binding"/>
    <property type="evidence" value="ECO:0007669"/>
    <property type="project" value="UniProtKB-KW"/>
</dbReference>
<evidence type="ECO:0000256" key="4">
    <source>
        <dbReference type="ARBA" id="ARBA00022617"/>
    </source>
</evidence>
<dbReference type="GO" id="GO:0004130">
    <property type="term" value="F:cytochrome-c peroxidase activity"/>
    <property type="evidence" value="ECO:0007669"/>
    <property type="project" value="TreeGrafter"/>
</dbReference>
<evidence type="ECO:0000256" key="7">
    <source>
        <dbReference type="ARBA" id="ARBA00022764"/>
    </source>
</evidence>
<keyword evidence="3" id="KW-0813">Transport</keyword>
<evidence type="ECO:0000256" key="12">
    <source>
        <dbReference type="ARBA" id="ARBA00073576"/>
    </source>
</evidence>
<dbReference type="Gene3D" id="1.10.760.10">
    <property type="entry name" value="Cytochrome c-like domain"/>
    <property type="match status" value="2"/>
</dbReference>
<comment type="PTM">
    <text evidence="13">Binds 2 heme groups per subunit.</text>
</comment>
<dbReference type="OrthoDB" id="9772811at2"/>
<keyword evidence="16" id="KW-0575">Peroxidase</keyword>
<dbReference type="SUPFAM" id="SSF46626">
    <property type="entry name" value="Cytochrome c"/>
    <property type="match status" value="2"/>
</dbReference>
<keyword evidence="10 14" id="KW-0408">Iron</keyword>
<reference evidence="16 17" key="1">
    <citation type="submission" date="2019-02" db="EMBL/GenBank/DDBJ databases">
        <title>Deep-cultivation of Planctomycetes and their phenomic and genomic characterization uncovers novel biology.</title>
        <authorList>
            <person name="Wiegand S."/>
            <person name="Jogler M."/>
            <person name="Boedeker C."/>
            <person name="Pinto D."/>
            <person name="Vollmers J."/>
            <person name="Rivas-Marin E."/>
            <person name="Kohn T."/>
            <person name="Peeters S.H."/>
            <person name="Heuer A."/>
            <person name="Rast P."/>
            <person name="Oberbeckmann S."/>
            <person name="Bunk B."/>
            <person name="Jeske O."/>
            <person name="Meyerdierks A."/>
            <person name="Storesund J.E."/>
            <person name="Kallscheuer N."/>
            <person name="Luecker S."/>
            <person name="Lage O.M."/>
            <person name="Pohl T."/>
            <person name="Merkel B.J."/>
            <person name="Hornburger P."/>
            <person name="Mueller R.-W."/>
            <person name="Bruemmer F."/>
            <person name="Labrenz M."/>
            <person name="Spormann A.M."/>
            <person name="Op den Camp H."/>
            <person name="Overmann J."/>
            <person name="Amann R."/>
            <person name="Jetten M.S.M."/>
            <person name="Mascher T."/>
            <person name="Medema M.H."/>
            <person name="Devos D.P."/>
            <person name="Kaster A.-K."/>
            <person name="Ovreas L."/>
            <person name="Rohde M."/>
            <person name="Galperin M.Y."/>
            <person name="Jogler C."/>
        </authorList>
    </citation>
    <scope>NUCLEOTIDE SEQUENCE [LARGE SCALE GENOMIC DNA]</scope>
    <source>
        <strain evidence="16 17">Mal4</strain>
    </source>
</reference>
<dbReference type="Pfam" id="PF00034">
    <property type="entry name" value="Cytochrom_C"/>
    <property type="match status" value="1"/>
</dbReference>
<dbReference type="InterPro" id="IPR036909">
    <property type="entry name" value="Cyt_c-like_dom_sf"/>
</dbReference>
<dbReference type="InterPro" id="IPR051395">
    <property type="entry name" value="Cytochrome_c_Peroxidase/MauG"/>
</dbReference>
<dbReference type="PANTHER" id="PTHR30600:SF10">
    <property type="entry name" value="BLL6722 PROTEIN"/>
    <property type="match status" value="1"/>
</dbReference>
<feature type="binding site" description="covalent" evidence="13">
    <location>
        <position position="220"/>
    </location>
    <ligand>
        <name>heme c</name>
        <dbReference type="ChEBI" id="CHEBI:61717"/>
        <label>2</label>
    </ligand>
</feature>
<comment type="subcellular location">
    <subcellularLocation>
        <location evidence="1">Periplasm</location>
    </subcellularLocation>
</comment>
<dbReference type="PANTHER" id="PTHR30600">
    <property type="entry name" value="CYTOCHROME C PEROXIDASE-RELATED"/>
    <property type="match status" value="1"/>
</dbReference>
<dbReference type="Pfam" id="PF03150">
    <property type="entry name" value="CCP_MauG"/>
    <property type="match status" value="1"/>
</dbReference>
<accession>A0A517ZAD7</accession>
<dbReference type="InterPro" id="IPR009056">
    <property type="entry name" value="Cyt_c-like_dom"/>
</dbReference>
<keyword evidence="8" id="KW-0249">Electron transport</keyword>
<proteinExistence type="predicted"/>
<dbReference type="GO" id="GO:0009055">
    <property type="term" value="F:electron transfer activity"/>
    <property type="evidence" value="ECO:0007669"/>
    <property type="project" value="InterPro"/>
</dbReference>
<dbReference type="EMBL" id="CP036275">
    <property type="protein sequence ID" value="QDU39452.1"/>
    <property type="molecule type" value="Genomic_DNA"/>
</dbReference>
<evidence type="ECO:0000259" key="15">
    <source>
        <dbReference type="PROSITE" id="PS51007"/>
    </source>
</evidence>
<evidence type="ECO:0000256" key="11">
    <source>
        <dbReference type="ARBA" id="ARBA00058991"/>
    </source>
</evidence>
<comment type="pathway">
    <text evidence="2">One-carbon metabolism; methylamine degradation.</text>
</comment>
<evidence type="ECO:0000313" key="17">
    <source>
        <dbReference type="Proteomes" id="UP000320496"/>
    </source>
</evidence>
<feature type="domain" description="Cytochrome c" evidence="15">
    <location>
        <begin position="51"/>
        <end position="152"/>
    </location>
</feature>
<dbReference type="FunFam" id="1.10.760.10:FF:000019">
    <property type="entry name" value="Di-heme cytochrome C peroxidase"/>
    <property type="match status" value="1"/>
</dbReference>
<feature type="domain" description="Cytochrome c" evidence="15">
    <location>
        <begin position="202"/>
        <end position="325"/>
    </location>
</feature>
<evidence type="ECO:0000256" key="3">
    <source>
        <dbReference type="ARBA" id="ARBA00022448"/>
    </source>
</evidence>
<keyword evidence="5 14" id="KW-0479">Metal-binding</keyword>